<evidence type="ECO:0000256" key="5">
    <source>
        <dbReference type="SAM" id="Phobius"/>
    </source>
</evidence>
<gene>
    <name evidence="6" type="ordered locus">Metfor_2682</name>
</gene>
<keyword evidence="2 5" id="KW-0812">Transmembrane</keyword>
<protein>
    <submittedName>
        <fullName evidence="6">ABC-type cobalt transport system, permease component CbiQ</fullName>
    </submittedName>
</protein>
<keyword evidence="7" id="KW-1185">Reference proteome</keyword>
<dbReference type="OrthoDB" id="51610at2157"/>
<dbReference type="eggNOG" id="arCOG02250">
    <property type="taxonomic scope" value="Archaea"/>
</dbReference>
<dbReference type="HOGENOM" id="CLU_1029024_0_0_2"/>
<keyword evidence="4 5" id="KW-0472">Membrane</keyword>
<dbReference type="Proteomes" id="UP000010824">
    <property type="component" value="Chromosome"/>
</dbReference>
<name>L0HI29_METFS</name>
<dbReference type="GO" id="GO:0006824">
    <property type="term" value="P:cobalt ion transport"/>
    <property type="evidence" value="ECO:0007669"/>
    <property type="project" value="TreeGrafter"/>
</dbReference>
<reference evidence="6 7" key="2">
    <citation type="journal article" date="2014" name="Genome Announc.">
        <title>Complete Genome Sequence of Methanoregula formicica SMSPT, a Mesophilic Hydrogenotrophic Methanogen Isolated from a Methanogenic Upflow Anaerobic Sludge Blanket Reactor.</title>
        <authorList>
            <person name="Yamamoto K."/>
            <person name="Tamaki H."/>
            <person name="Cadillo-Quiroz H."/>
            <person name="Imachi H."/>
            <person name="Kyrpides N."/>
            <person name="Woyke T."/>
            <person name="Goodwin L."/>
            <person name="Zinder S.H."/>
            <person name="Kamagata Y."/>
            <person name="Liu W.T."/>
        </authorList>
    </citation>
    <scope>NUCLEOTIDE SEQUENCE [LARGE SCALE GENOMIC DNA]</scope>
    <source>
        <strain evidence="7">DSM 22288 / NBRC 105244 / SMSP</strain>
    </source>
</reference>
<evidence type="ECO:0000256" key="1">
    <source>
        <dbReference type="ARBA" id="ARBA00004141"/>
    </source>
</evidence>
<evidence type="ECO:0000313" key="7">
    <source>
        <dbReference type="Proteomes" id="UP000010824"/>
    </source>
</evidence>
<dbReference type="STRING" id="593750.Metfor_2682"/>
<dbReference type="AlphaFoldDB" id="L0HI29"/>
<evidence type="ECO:0000256" key="4">
    <source>
        <dbReference type="ARBA" id="ARBA00023136"/>
    </source>
</evidence>
<feature type="transmembrane region" description="Helical" evidence="5">
    <location>
        <begin position="193"/>
        <end position="212"/>
    </location>
</feature>
<sequence length="269" mass="29227" precursor="true">MIAEHIPDLDIITSCAERQDSVFSRASPWTKLILLILIVLTITITSTLPILSALYTVIFVSCIAAGLPMRKIIAWYAMPVIFVLSLVGILAWTEPGVPLFSIPVGGFVLTLTDQGIILVVTLLVKALISVTFSLFFLMTTKYAHFSAMVSRIFPSPLDQVFLLAYRFLFLTLAMAASLLKAVRSRGGGLIRSIRVQGRLFAGIFGLVFIRSFERAERVEKAMVARGYNGSFSAHTKIPGPGIAGYALICAGCSAVFLLVWISPHAAGGW</sequence>
<keyword evidence="3 5" id="KW-1133">Transmembrane helix</keyword>
<dbReference type="InParanoid" id="L0HI29"/>
<feature type="transmembrane region" description="Helical" evidence="5">
    <location>
        <begin position="160"/>
        <end position="181"/>
    </location>
</feature>
<dbReference type="InterPro" id="IPR003339">
    <property type="entry name" value="ABC/ECF_trnsptr_transmembrane"/>
</dbReference>
<dbReference type="InterPro" id="IPR052770">
    <property type="entry name" value="Cobalt_transport_CbiQ"/>
</dbReference>
<dbReference type="Pfam" id="PF02361">
    <property type="entry name" value="CbiQ"/>
    <property type="match status" value="1"/>
</dbReference>
<feature type="transmembrane region" description="Helical" evidence="5">
    <location>
        <begin position="72"/>
        <end position="92"/>
    </location>
</feature>
<dbReference type="KEGG" id="mfo:Metfor_2682"/>
<feature type="transmembrane region" description="Helical" evidence="5">
    <location>
        <begin position="32"/>
        <end position="60"/>
    </location>
</feature>
<comment type="subcellular location">
    <subcellularLocation>
        <location evidence="1">Membrane</location>
        <topology evidence="1">Multi-pass membrane protein</topology>
    </subcellularLocation>
</comment>
<reference evidence="7" key="1">
    <citation type="submission" date="2011-12" db="EMBL/GenBank/DDBJ databases">
        <title>Complete sequence of Methanoregula formicicum SMSP.</title>
        <authorList>
            <person name="Lucas S."/>
            <person name="Han J."/>
            <person name="Lapidus A."/>
            <person name="Cheng J.-F."/>
            <person name="Goodwin L."/>
            <person name="Pitluck S."/>
            <person name="Peters L."/>
            <person name="Ovchinnikova G."/>
            <person name="Teshima H."/>
            <person name="Detter J.C."/>
            <person name="Han C."/>
            <person name="Tapia R."/>
            <person name="Land M."/>
            <person name="Hauser L."/>
            <person name="Kyrpides N."/>
            <person name="Ivanova N."/>
            <person name="Pagani I."/>
            <person name="Imachi H."/>
            <person name="Tamaki H."/>
            <person name="Sekiguchi Y."/>
            <person name="Kamagata Y."/>
            <person name="Cadillo-Quiroz H."/>
            <person name="Zinder S."/>
            <person name="Liu W.-T."/>
            <person name="Woyke T."/>
        </authorList>
    </citation>
    <scope>NUCLEOTIDE SEQUENCE [LARGE SCALE GENOMIC DNA]</scope>
    <source>
        <strain evidence="7">DSM 22288 / NBRC 105244 / SMSP</strain>
    </source>
</reference>
<dbReference type="RefSeq" id="WP_015286632.1">
    <property type="nucleotide sequence ID" value="NC_019943.1"/>
</dbReference>
<dbReference type="GeneID" id="14308465"/>
<dbReference type="EMBL" id="CP003167">
    <property type="protein sequence ID" value="AGB03670.1"/>
    <property type="molecule type" value="Genomic_DNA"/>
</dbReference>
<dbReference type="PANTHER" id="PTHR43723:SF1">
    <property type="entry name" value="COBALT TRANSPORT PROTEIN CBIQ"/>
    <property type="match status" value="1"/>
</dbReference>
<dbReference type="GO" id="GO:0043190">
    <property type="term" value="C:ATP-binding cassette (ABC) transporter complex"/>
    <property type="evidence" value="ECO:0007669"/>
    <property type="project" value="TreeGrafter"/>
</dbReference>
<organism evidence="6 7">
    <name type="scientific">Methanoregula formicica (strain DSM 22288 / NBRC 105244 / SMSP)</name>
    <dbReference type="NCBI Taxonomy" id="593750"/>
    <lineage>
        <taxon>Archaea</taxon>
        <taxon>Methanobacteriati</taxon>
        <taxon>Methanobacteriota</taxon>
        <taxon>Stenosarchaea group</taxon>
        <taxon>Methanomicrobia</taxon>
        <taxon>Methanomicrobiales</taxon>
        <taxon>Methanoregulaceae</taxon>
        <taxon>Methanoregula</taxon>
    </lineage>
</organism>
<dbReference type="PANTHER" id="PTHR43723">
    <property type="entry name" value="COBALT TRANSPORT PROTEIN CBIQ"/>
    <property type="match status" value="1"/>
</dbReference>
<feature type="transmembrane region" description="Helical" evidence="5">
    <location>
        <begin position="116"/>
        <end position="139"/>
    </location>
</feature>
<evidence type="ECO:0000256" key="2">
    <source>
        <dbReference type="ARBA" id="ARBA00022692"/>
    </source>
</evidence>
<feature type="transmembrane region" description="Helical" evidence="5">
    <location>
        <begin position="242"/>
        <end position="261"/>
    </location>
</feature>
<dbReference type="CDD" id="cd16914">
    <property type="entry name" value="EcfT"/>
    <property type="match status" value="1"/>
</dbReference>
<proteinExistence type="predicted"/>
<accession>L0HI29</accession>
<evidence type="ECO:0000313" key="6">
    <source>
        <dbReference type="EMBL" id="AGB03670.1"/>
    </source>
</evidence>
<evidence type="ECO:0000256" key="3">
    <source>
        <dbReference type="ARBA" id="ARBA00022989"/>
    </source>
</evidence>